<protein>
    <submittedName>
        <fullName evidence="6">Putative ABC transporter ATP-binding protein</fullName>
    </submittedName>
</protein>
<evidence type="ECO:0000313" key="7">
    <source>
        <dbReference type="Proteomes" id="UP000011863"/>
    </source>
</evidence>
<dbReference type="RefSeq" id="WP_015440099.1">
    <property type="nucleotide sequence ID" value="NC_020520.1"/>
</dbReference>
<dbReference type="KEGG" id="aym:YM304_05370"/>
<dbReference type="Gene3D" id="3.40.50.300">
    <property type="entry name" value="P-loop containing nucleotide triphosphate hydrolases"/>
    <property type="match status" value="1"/>
</dbReference>
<name>A0A6C7E1V9_ILUCY</name>
<organism evidence="6 7">
    <name type="scientific">Ilumatobacter coccineus (strain NBRC 103263 / KCTC 29153 / YM16-304)</name>
    <dbReference type="NCBI Taxonomy" id="1313172"/>
    <lineage>
        <taxon>Bacteria</taxon>
        <taxon>Bacillati</taxon>
        <taxon>Actinomycetota</taxon>
        <taxon>Acidimicrobiia</taxon>
        <taxon>Acidimicrobiales</taxon>
        <taxon>Ilumatobacteraceae</taxon>
        <taxon>Ilumatobacter</taxon>
    </lineage>
</organism>
<keyword evidence="2" id="KW-0813">Transport</keyword>
<dbReference type="GO" id="GO:0005524">
    <property type="term" value="F:ATP binding"/>
    <property type="evidence" value="ECO:0007669"/>
    <property type="project" value="UniProtKB-KW"/>
</dbReference>
<evidence type="ECO:0000256" key="1">
    <source>
        <dbReference type="ARBA" id="ARBA00005417"/>
    </source>
</evidence>
<proteinExistence type="inferred from homology"/>
<dbReference type="InterPro" id="IPR003439">
    <property type="entry name" value="ABC_transporter-like_ATP-bd"/>
</dbReference>
<comment type="similarity">
    <text evidence="1">Belongs to the ABC transporter superfamily.</text>
</comment>
<evidence type="ECO:0000256" key="3">
    <source>
        <dbReference type="ARBA" id="ARBA00022741"/>
    </source>
</evidence>
<dbReference type="InterPro" id="IPR027417">
    <property type="entry name" value="P-loop_NTPase"/>
</dbReference>
<dbReference type="EMBL" id="AP012057">
    <property type="protein sequence ID" value="BAN00851.1"/>
    <property type="molecule type" value="Genomic_DNA"/>
</dbReference>
<gene>
    <name evidence="6" type="ORF">YM304_05370</name>
</gene>
<dbReference type="PROSITE" id="PS00211">
    <property type="entry name" value="ABC_TRANSPORTER_1"/>
    <property type="match status" value="1"/>
</dbReference>
<keyword evidence="7" id="KW-1185">Reference proteome</keyword>
<dbReference type="PROSITE" id="PS50893">
    <property type="entry name" value="ABC_TRANSPORTER_2"/>
    <property type="match status" value="1"/>
</dbReference>
<reference evidence="6 7" key="1">
    <citation type="journal article" date="2013" name="Int. J. Syst. Evol. Microbiol.">
        <title>Ilumatobacter nonamiense sp. nov. and Ilumatobacter coccineum sp. nov., isolated from seashore sand.</title>
        <authorList>
            <person name="Matsumoto A."/>
            <person name="Kasai H."/>
            <person name="Matsuo Y."/>
            <person name="Shizuri Y."/>
            <person name="Ichikawa N."/>
            <person name="Fujita N."/>
            <person name="Omura S."/>
            <person name="Takahashi Y."/>
        </authorList>
    </citation>
    <scope>NUCLEOTIDE SEQUENCE [LARGE SCALE GENOMIC DNA]</scope>
    <source>
        <strain evidence="7">NBRC 103263 / KCTC 29153 / YM16-304</strain>
    </source>
</reference>
<dbReference type="SMART" id="SM00382">
    <property type="entry name" value="AAA"/>
    <property type="match status" value="1"/>
</dbReference>
<dbReference type="GO" id="GO:0016887">
    <property type="term" value="F:ATP hydrolysis activity"/>
    <property type="evidence" value="ECO:0007669"/>
    <property type="project" value="InterPro"/>
</dbReference>
<dbReference type="PANTHER" id="PTHR43335">
    <property type="entry name" value="ABC TRANSPORTER, ATP-BINDING PROTEIN"/>
    <property type="match status" value="1"/>
</dbReference>
<evidence type="ECO:0000313" key="6">
    <source>
        <dbReference type="EMBL" id="BAN00851.1"/>
    </source>
</evidence>
<evidence type="ECO:0000256" key="2">
    <source>
        <dbReference type="ARBA" id="ARBA00022448"/>
    </source>
</evidence>
<keyword evidence="4 6" id="KW-0067">ATP-binding</keyword>
<feature type="domain" description="ABC transporter" evidence="5">
    <location>
        <begin position="17"/>
        <end position="246"/>
    </location>
</feature>
<dbReference type="SUPFAM" id="SSF52540">
    <property type="entry name" value="P-loop containing nucleoside triphosphate hydrolases"/>
    <property type="match status" value="1"/>
</dbReference>
<accession>A0A6C7E1V9</accession>
<dbReference type="PANTHER" id="PTHR43335:SF4">
    <property type="entry name" value="ABC TRANSPORTER, ATP-BINDING PROTEIN"/>
    <property type="match status" value="1"/>
</dbReference>
<dbReference type="InterPro" id="IPR017871">
    <property type="entry name" value="ABC_transporter-like_CS"/>
</dbReference>
<keyword evidence="3" id="KW-0547">Nucleotide-binding</keyword>
<dbReference type="Proteomes" id="UP000011863">
    <property type="component" value="Chromosome"/>
</dbReference>
<evidence type="ECO:0000256" key="4">
    <source>
        <dbReference type="ARBA" id="ARBA00022840"/>
    </source>
</evidence>
<dbReference type="InterPro" id="IPR003593">
    <property type="entry name" value="AAA+_ATPase"/>
</dbReference>
<dbReference type="Pfam" id="PF00005">
    <property type="entry name" value="ABC_tran"/>
    <property type="match status" value="1"/>
</dbReference>
<dbReference type="AlphaFoldDB" id="A0A6C7E1V9"/>
<sequence length="333" mass="35592">MNAPPQPRPSGSTDSPCEVRHLSKRYGEHVVVDDLSFSIPRNQVVGLIGPNGAGKTTTMKMLLGLVRPTGGDISLLGRTIGEPRWGDALRRVGSMIEAPPIYDRLTARQNLQYQALAVSGSVDDDEVDELLRLVDLADRADDRPRGYSLGMRQRLGIAITLVGSPELVILDEPGNGLDPSGIIEIRRLMGRLPESGTTVLVSSHQLAEVQQACDQLVILANGRTVAQGTTSDILSGRSQHVFHVTVGDDETVRAGAALSAAGLVVVERIGTTFVIEPPPEVGGRDLNRLLASSDVFASSINQPVVSLEDAFLDLVRQQPDPAQHDTPTQKAAS</sequence>
<evidence type="ECO:0000259" key="5">
    <source>
        <dbReference type="PROSITE" id="PS50893"/>
    </source>
</evidence>